<organism evidence="2 3">
    <name type="scientific">Pythium oligandrum</name>
    <name type="common">Mycoparasitic fungus</name>
    <dbReference type="NCBI Taxonomy" id="41045"/>
    <lineage>
        <taxon>Eukaryota</taxon>
        <taxon>Sar</taxon>
        <taxon>Stramenopiles</taxon>
        <taxon>Oomycota</taxon>
        <taxon>Peronosporomycetes</taxon>
        <taxon>Pythiales</taxon>
        <taxon>Pythiaceae</taxon>
        <taxon>Pythium</taxon>
    </lineage>
</organism>
<dbReference type="AlphaFoldDB" id="A0A8K1CCC3"/>
<gene>
    <name evidence="2" type="ORF">Poli38472_000664</name>
</gene>
<evidence type="ECO:0000313" key="2">
    <source>
        <dbReference type="EMBL" id="TMW60622.1"/>
    </source>
</evidence>
<protein>
    <submittedName>
        <fullName evidence="2">Uncharacterized protein</fullName>
    </submittedName>
</protein>
<dbReference type="EMBL" id="SPLM01000108">
    <property type="protein sequence ID" value="TMW60622.1"/>
    <property type="molecule type" value="Genomic_DNA"/>
</dbReference>
<name>A0A8K1CCC3_PYTOL</name>
<feature type="compositionally biased region" description="Polar residues" evidence="1">
    <location>
        <begin position="81"/>
        <end position="92"/>
    </location>
</feature>
<proteinExistence type="predicted"/>
<sequence>MAKTDLQSRPAVEDQAVVEDKKKQLREAAEAKMEDERKMMAEEDEEVDETFLALQKLLRALNGSRANVVVPMGAPARSGPSAANTQEANAPQSPEELLETRRQERERFRSSLMSAKDNQRYPTYYYYEEDEDEEEPSVESQISNRVISGSFSRLNVHIISRERWSTEEAERLPLVLLPKDGKVVSPAENPKLNIIFSREHEELRDQLVAALDKLDSENSSEQTRLLTPPQSTWTIQMRHFDSVASH</sequence>
<evidence type="ECO:0000313" key="3">
    <source>
        <dbReference type="Proteomes" id="UP000794436"/>
    </source>
</evidence>
<keyword evidence="3" id="KW-1185">Reference proteome</keyword>
<dbReference type="OrthoDB" id="117310at2759"/>
<reference evidence="2" key="1">
    <citation type="submission" date="2019-03" db="EMBL/GenBank/DDBJ databases">
        <title>Long read genome sequence of the mycoparasitic Pythium oligandrum ATCC 38472 isolated from sugarbeet rhizosphere.</title>
        <authorList>
            <person name="Gaulin E."/>
        </authorList>
    </citation>
    <scope>NUCLEOTIDE SEQUENCE</scope>
    <source>
        <strain evidence="2">ATCC 38472_TT</strain>
    </source>
</reference>
<evidence type="ECO:0000256" key="1">
    <source>
        <dbReference type="SAM" id="MobiDB-lite"/>
    </source>
</evidence>
<accession>A0A8K1CCC3</accession>
<comment type="caution">
    <text evidence="2">The sequence shown here is derived from an EMBL/GenBank/DDBJ whole genome shotgun (WGS) entry which is preliminary data.</text>
</comment>
<feature type="region of interest" description="Disordered" evidence="1">
    <location>
        <begin position="72"/>
        <end position="98"/>
    </location>
</feature>
<feature type="region of interest" description="Disordered" evidence="1">
    <location>
        <begin position="1"/>
        <end position="22"/>
    </location>
</feature>
<dbReference type="Proteomes" id="UP000794436">
    <property type="component" value="Unassembled WGS sequence"/>
</dbReference>